<sequence length="214" mass="24691">MLLYIVRHGETDWNQERRMQGEHDTPLNKNGKELARITARALEDVPFDLAISSPLSRALETARILIGDRKIPVLRDSRIREINWGEWDGIGVRDPKYSSVSGTIRLFYEQPFSFPGAPGGETIREVCKRTGEFYQDLIHTESYRDKTILVSTHGCAMRGILNQIYENPENFWQEGVPVNCAVSIVRVNGETSEFIEKETVYYDKSLCRNFYHME</sequence>
<keyword evidence="1" id="KW-0324">Glycolysis</keyword>
<dbReference type="CDD" id="cd07067">
    <property type="entry name" value="HP_PGM_like"/>
    <property type="match status" value="1"/>
</dbReference>
<organism evidence="6 7">
    <name type="scientific">Sellimonas intestinalis</name>
    <dbReference type="NCBI Taxonomy" id="1653434"/>
    <lineage>
        <taxon>Bacteria</taxon>
        <taxon>Bacillati</taxon>
        <taxon>Bacillota</taxon>
        <taxon>Clostridia</taxon>
        <taxon>Lachnospirales</taxon>
        <taxon>Lachnospiraceae</taxon>
        <taxon>Sellimonas</taxon>
    </lineage>
</organism>
<dbReference type="InterPro" id="IPR029033">
    <property type="entry name" value="His_PPase_superfam"/>
</dbReference>
<evidence type="ECO:0000313" key="6">
    <source>
        <dbReference type="EMBL" id="RGE86052.1"/>
    </source>
</evidence>
<feature type="site" description="Transition state stabilizer" evidence="5">
    <location>
        <position position="153"/>
    </location>
</feature>
<dbReference type="Gene3D" id="3.40.50.1240">
    <property type="entry name" value="Phosphoglycerate mutase-like"/>
    <property type="match status" value="1"/>
</dbReference>
<dbReference type="Pfam" id="PF00300">
    <property type="entry name" value="His_Phos_1"/>
    <property type="match status" value="1"/>
</dbReference>
<dbReference type="InterPro" id="IPR050275">
    <property type="entry name" value="PGM_Phosphatase"/>
</dbReference>
<gene>
    <name evidence="6" type="ORF">DW016_11180</name>
</gene>
<dbReference type="RefSeq" id="WP_024733839.1">
    <property type="nucleotide sequence ID" value="NZ_CALBAT010000022.1"/>
</dbReference>
<dbReference type="InterPro" id="IPR013078">
    <property type="entry name" value="His_Pase_superF_clade-1"/>
</dbReference>
<reference evidence="6 7" key="1">
    <citation type="submission" date="2018-08" db="EMBL/GenBank/DDBJ databases">
        <title>A genome reference for cultivated species of the human gut microbiota.</title>
        <authorList>
            <person name="Zou Y."/>
            <person name="Xue W."/>
            <person name="Luo G."/>
        </authorList>
    </citation>
    <scope>NUCLEOTIDE SEQUENCE [LARGE SCALE GENOMIC DNA]</scope>
    <source>
        <strain evidence="6 7">AF37-2AT</strain>
    </source>
</reference>
<evidence type="ECO:0000256" key="1">
    <source>
        <dbReference type="ARBA" id="ARBA00023152"/>
    </source>
</evidence>
<keyword evidence="7" id="KW-1185">Reference proteome</keyword>
<evidence type="ECO:0000256" key="4">
    <source>
        <dbReference type="PIRSR" id="PIRSR613078-2"/>
    </source>
</evidence>
<feature type="active site" description="Proton donor/acceptor" evidence="3">
    <location>
        <position position="81"/>
    </location>
</feature>
<dbReference type="OrthoDB" id="9781415at2"/>
<evidence type="ECO:0000256" key="2">
    <source>
        <dbReference type="ARBA" id="ARBA00023235"/>
    </source>
</evidence>
<feature type="active site" description="Tele-phosphohistidine intermediate" evidence="3">
    <location>
        <position position="8"/>
    </location>
</feature>
<dbReference type="GO" id="GO:0005737">
    <property type="term" value="C:cytoplasm"/>
    <property type="evidence" value="ECO:0007669"/>
    <property type="project" value="TreeGrafter"/>
</dbReference>
<feature type="binding site" evidence="4">
    <location>
        <position position="57"/>
    </location>
    <ligand>
        <name>substrate</name>
    </ligand>
</feature>
<name>A0A3E3K0R7_9FIRM</name>
<protein>
    <submittedName>
        <fullName evidence="6">Histidine phosphatase family protein</fullName>
    </submittedName>
</protein>
<accession>A0A3E3K0R7</accession>
<dbReference type="Proteomes" id="UP000261080">
    <property type="component" value="Unassembled WGS sequence"/>
</dbReference>
<dbReference type="PANTHER" id="PTHR48100">
    <property type="entry name" value="BROAD-SPECIFICITY PHOSPHATASE YOR283W-RELATED"/>
    <property type="match status" value="1"/>
</dbReference>
<dbReference type="GO" id="GO:0016791">
    <property type="term" value="F:phosphatase activity"/>
    <property type="evidence" value="ECO:0007669"/>
    <property type="project" value="TreeGrafter"/>
</dbReference>
<dbReference type="AlphaFoldDB" id="A0A3E3K0R7"/>
<evidence type="ECO:0000256" key="3">
    <source>
        <dbReference type="PIRSR" id="PIRSR613078-1"/>
    </source>
</evidence>
<evidence type="ECO:0000313" key="7">
    <source>
        <dbReference type="Proteomes" id="UP000261080"/>
    </source>
</evidence>
<feature type="binding site" evidence="4">
    <location>
        <begin position="7"/>
        <end position="14"/>
    </location>
    <ligand>
        <name>substrate</name>
    </ligand>
</feature>
<dbReference type="SMART" id="SM00855">
    <property type="entry name" value="PGAM"/>
    <property type="match status" value="1"/>
</dbReference>
<dbReference type="EMBL" id="QVLX01000006">
    <property type="protein sequence ID" value="RGE86052.1"/>
    <property type="molecule type" value="Genomic_DNA"/>
</dbReference>
<evidence type="ECO:0000256" key="5">
    <source>
        <dbReference type="PIRSR" id="PIRSR613078-3"/>
    </source>
</evidence>
<dbReference type="PROSITE" id="PS00175">
    <property type="entry name" value="PG_MUTASE"/>
    <property type="match status" value="1"/>
</dbReference>
<dbReference type="GeneID" id="97194234"/>
<dbReference type="PANTHER" id="PTHR48100:SF1">
    <property type="entry name" value="HISTIDINE PHOSPHATASE FAMILY PROTEIN-RELATED"/>
    <property type="match status" value="1"/>
</dbReference>
<keyword evidence="2" id="KW-0413">Isomerase</keyword>
<dbReference type="InterPro" id="IPR001345">
    <property type="entry name" value="PG/BPGM_mutase_AS"/>
</dbReference>
<proteinExistence type="predicted"/>
<comment type="caution">
    <text evidence="6">The sequence shown here is derived from an EMBL/GenBank/DDBJ whole genome shotgun (WGS) entry which is preliminary data.</text>
</comment>
<dbReference type="SUPFAM" id="SSF53254">
    <property type="entry name" value="Phosphoglycerate mutase-like"/>
    <property type="match status" value="1"/>
</dbReference>